<gene>
    <name evidence="2" type="ORF">ANCCAN_06228</name>
</gene>
<dbReference type="InterPro" id="IPR019424">
    <property type="entry name" value="7TM_GPCR_Srsx"/>
</dbReference>
<evidence type="ECO:0000313" key="2">
    <source>
        <dbReference type="EMBL" id="RCN47664.1"/>
    </source>
</evidence>
<keyword evidence="1" id="KW-0472">Membrane</keyword>
<keyword evidence="3" id="KW-1185">Reference proteome</keyword>
<dbReference type="OrthoDB" id="5820127at2759"/>
<reference evidence="2 3" key="1">
    <citation type="submission" date="2014-10" db="EMBL/GenBank/DDBJ databases">
        <title>Draft genome of the hookworm Ancylostoma caninum.</title>
        <authorList>
            <person name="Mitreva M."/>
        </authorList>
    </citation>
    <scope>NUCLEOTIDE SEQUENCE [LARGE SCALE GENOMIC DNA]</scope>
    <source>
        <strain evidence="2 3">Baltimore</strain>
    </source>
</reference>
<dbReference type="Proteomes" id="UP000252519">
    <property type="component" value="Unassembled WGS sequence"/>
</dbReference>
<name>A0A368GTM1_ANCCA</name>
<dbReference type="Gene3D" id="1.20.1070.10">
    <property type="entry name" value="Rhodopsin 7-helix transmembrane proteins"/>
    <property type="match status" value="1"/>
</dbReference>
<dbReference type="Pfam" id="PF10320">
    <property type="entry name" value="7TM_GPCR_Srsx"/>
    <property type="match status" value="1"/>
</dbReference>
<protein>
    <submittedName>
        <fullName evidence="2">Uncharacterized protein</fullName>
    </submittedName>
</protein>
<evidence type="ECO:0000256" key="1">
    <source>
        <dbReference type="SAM" id="Phobius"/>
    </source>
</evidence>
<feature type="transmembrane region" description="Helical" evidence="1">
    <location>
        <begin position="22"/>
        <end position="39"/>
    </location>
</feature>
<organism evidence="2 3">
    <name type="scientific">Ancylostoma caninum</name>
    <name type="common">Dog hookworm</name>
    <dbReference type="NCBI Taxonomy" id="29170"/>
    <lineage>
        <taxon>Eukaryota</taxon>
        <taxon>Metazoa</taxon>
        <taxon>Ecdysozoa</taxon>
        <taxon>Nematoda</taxon>
        <taxon>Chromadorea</taxon>
        <taxon>Rhabditida</taxon>
        <taxon>Rhabditina</taxon>
        <taxon>Rhabditomorpha</taxon>
        <taxon>Strongyloidea</taxon>
        <taxon>Ancylostomatidae</taxon>
        <taxon>Ancylostomatinae</taxon>
        <taxon>Ancylostoma</taxon>
    </lineage>
</organism>
<evidence type="ECO:0000313" key="3">
    <source>
        <dbReference type="Proteomes" id="UP000252519"/>
    </source>
</evidence>
<sequence>MNFSTAIGHLNRDVVQVLQRQLGWLVIINASSNFFIYFWRAPEYRKAFLLLMCCGHGGLANRLDDSRQGAPVRTSGPLLSLAVTS</sequence>
<dbReference type="EMBL" id="JOJR01000058">
    <property type="protein sequence ID" value="RCN47664.1"/>
    <property type="molecule type" value="Genomic_DNA"/>
</dbReference>
<proteinExistence type="predicted"/>
<keyword evidence="1" id="KW-1133">Transmembrane helix</keyword>
<accession>A0A368GTM1</accession>
<comment type="caution">
    <text evidence="2">The sequence shown here is derived from an EMBL/GenBank/DDBJ whole genome shotgun (WGS) entry which is preliminary data.</text>
</comment>
<keyword evidence="1" id="KW-0812">Transmembrane</keyword>
<dbReference type="SUPFAM" id="SSF81321">
    <property type="entry name" value="Family A G protein-coupled receptor-like"/>
    <property type="match status" value="1"/>
</dbReference>
<dbReference type="AlphaFoldDB" id="A0A368GTM1"/>